<evidence type="ECO:0000313" key="4">
    <source>
        <dbReference type="Proteomes" id="UP000298860"/>
    </source>
</evidence>
<evidence type="ECO:0000256" key="1">
    <source>
        <dbReference type="SAM" id="Phobius"/>
    </source>
</evidence>
<evidence type="ECO:0000313" key="3">
    <source>
        <dbReference type="EMBL" id="GDY32037.1"/>
    </source>
</evidence>
<dbReference type="Pfam" id="PF01569">
    <property type="entry name" value="PAP2"/>
    <property type="match status" value="1"/>
</dbReference>
<comment type="caution">
    <text evidence="3">The sequence shown here is derived from an EMBL/GenBank/DDBJ whole genome shotgun (WGS) entry which is preliminary data.</text>
</comment>
<accession>A0A4D4JDQ7</accession>
<keyword evidence="1" id="KW-0812">Transmembrane</keyword>
<feature type="transmembrane region" description="Helical" evidence="1">
    <location>
        <begin position="67"/>
        <end position="92"/>
    </location>
</feature>
<feature type="transmembrane region" description="Helical" evidence="1">
    <location>
        <begin position="129"/>
        <end position="151"/>
    </location>
</feature>
<dbReference type="AlphaFoldDB" id="A0A4D4JDQ7"/>
<feature type="transmembrane region" description="Helical" evidence="1">
    <location>
        <begin position="158"/>
        <end position="181"/>
    </location>
</feature>
<keyword evidence="4" id="KW-1185">Reference proteome</keyword>
<keyword evidence="1" id="KW-1133">Transmembrane helix</keyword>
<protein>
    <submittedName>
        <fullName evidence="3">Membrane protein</fullName>
    </submittedName>
</protein>
<dbReference type="SUPFAM" id="SSF48317">
    <property type="entry name" value="Acid phosphatase/Vanadium-dependent haloperoxidase"/>
    <property type="match status" value="1"/>
</dbReference>
<dbReference type="Proteomes" id="UP000298860">
    <property type="component" value="Unassembled WGS sequence"/>
</dbReference>
<sequence>MDVREARSVRSALVPPELRGPARFAVGTCALVVLALGVRYRAQHVPGQLDTDVEDWLRAHVAGHAPVLHAVATVGSLLPVLVAVTVVAAVGYAVGRWRMVLLAVLGPAAAIAVTESLKPLFGRTINDYWSFPSGHTTAVVSLLTVLALIWLRRPGRGVAVVVGSVFLVQAVLAAGMAIALIRLHLHYATDIAGGGCTGFAVVVVVAFVTERLGGRR</sequence>
<name>A0A4D4JDQ7_9PSEU</name>
<gene>
    <name evidence="3" type="ORF">GTS_36700</name>
</gene>
<feature type="transmembrane region" description="Helical" evidence="1">
    <location>
        <begin position="99"/>
        <end position="117"/>
    </location>
</feature>
<dbReference type="InterPro" id="IPR036938">
    <property type="entry name" value="PAP2/HPO_sf"/>
</dbReference>
<reference evidence="4" key="1">
    <citation type="submission" date="2019-04" db="EMBL/GenBank/DDBJ databases">
        <title>Draft genome sequence of Pseudonocardiaceae bacterium SL3-2-4.</title>
        <authorList>
            <person name="Ningsih F."/>
            <person name="Yokota A."/>
            <person name="Sakai Y."/>
            <person name="Nanatani K."/>
            <person name="Yabe S."/>
            <person name="Oetari A."/>
            <person name="Sjamsuridzal W."/>
        </authorList>
    </citation>
    <scope>NUCLEOTIDE SEQUENCE [LARGE SCALE GENOMIC DNA]</scope>
    <source>
        <strain evidence="4">SL3-2-4</strain>
    </source>
</reference>
<feature type="transmembrane region" description="Helical" evidence="1">
    <location>
        <begin position="187"/>
        <end position="208"/>
    </location>
</feature>
<keyword evidence="1" id="KW-0472">Membrane</keyword>
<dbReference type="Gene3D" id="1.20.144.10">
    <property type="entry name" value="Phosphatidic acid phosphatase type 2/haloperoxidase"/>
    <property type="match status" value="1"/>
</dbReference>
<evidence type="ECO:0000259" key="2">
    <source>
        <dbReference type="Pfam" id="PF01569"/>
    </source>
</evidence>
<feature type="transmembrane region" description="Helical" evidence="1">
    <location>
        <begin position="21"/>
        <end position="40"/>
    </location>
</feature>
<dbReference type="InterPro" id="IPR000326">
    <property type="entry name" value="PAP2/HPO"/>
</dbReference>
<proteinExistence type="predicted"/>
<dbReference type="EMBL" id="BJFL01000020">
    <property type="protein sequence ID" value="GDY32037.1"/>
    <property type="molecule type" value="Genomic_DNA"/>
</dbReference>
<organism evidence="3 4">
    <name type="scientific">Gandjariella thermophila</name>
    <dbReference type="NCBI Taxonomy" id="1931992"/>
    <lineage>
        <taxon>Bacteria</taxon>
        <taxon>Bacillati</taxon>
        <taxon>Actinomycetota</taxon>
        <taxon>Actinomycetes</taxon>
        <taxon>Pseudonocardiales</taxon>
        <taxon>Pseudonocardiaceae</taxon>
        <taxon>Gandjariella</taxon>
    </lineage>
</organism>
<feature type="domain" description="Phosphatidic acid phosphatase type 2/haloperoxidase" evidence="2">
    <location>
        <begin position="83"/>
        <end position="206"/>
    </location>
</feature>